<feature type="compositionally biased region" description="Polar residues" evidence="6">
    <location>
        <begin position="1"/>
        <end position="32"/>
    </location>
</feature>
<feature type="region of interest" description="Disordered" evidence="6">
    <location>
        <begin position="229"/>
        <end position="255"/>
    </location>
</feature>
<feature type="zinc finger region" description="C3H1-type" evidence="5">
    <location>
        <begin position="170"/>
        <end position="198"/>
    </location>
</feature>
<dbReference type="FunFam" id="4.10.1000.10:FF:000001">
    <property type="entry name" value="zinc finger CCCH domain-containing protein 15-like"/>
    <property type="match status" value="1"/>
</dbReference>
<keyword evidence="2" id="KW-0677">Repeat</keyword>
<keyword evidence="9" id="KW-1185">Reference proteome</keyword>
<dbReference type="InterPro" id="IPR036855">
    <property type="entry name" value="Znf_CCCH_sf"/>
</dbReference>
<dbReference type="SMART" id="SM00356">
    <property type="entry name" value="ZnF_C3H1"/>
    <property type="match status" value="2"/>
</dbReference>
<evidence type="ECO:0000256" key="5">
    <source>
        <dbReference type="PROSITE-ProRule" id="PRU00723"/>
    </source>
</evidence>
<feature type="region of interest" description="Disordered" evidence="6">
    <location>
        <begin position="1"/>
        <end position="66"/>
    </location>
</feature>
<feature type="domain" description="C3H1-type" evidence="7">
    <location>
        <begin position="170"/>
        <end position="198"/>
    </location>
</feature>
<feature type="region of interest" description="Disordered" evidence="6">
    <location>
        <begin position="341"/>
        <end position="379"/>
    </location>
</feature>
<dbReference type="AlphaFoldDB" id="A0A8J2S1L2"/>
<dbReference type="GO" id="GO:0003729">
    <property type="term" value="F:mRNA binding"/>
    <property type="evidence" value="ECO:0007669"/>
    <property type="project" value="InterPro"/>
</dbReference>
<evidence type="ECO:0000313" key="8">
    <source>
        <dbReference type="EMBL" id="CAH0113036.1"/>
    </source>
</evidence>
<keyword evidence="4 5" id="KW-0862">Zinc</keyword>
<feature type="compositionally biased region" description="Low complexity" evidence="6">
    <location>
        <begin position="345"/>
        <end position="365"/>
    </location>
</feature>
<dbReference type="GO" id="GO:0008270">
    <property type="term" value="F:zinc ion binding"/>
    <property type="evidence" value="ECO:0007669"/>
    <property type="project" value="UniProtKB-KW"/>
</dbReference>
<keyword evidence="3 5" id="KW-0863">Zinc-finger</keyword>
<evidence type="ECO:0000313" key="9">
    <source>
        <dbReference type="Proteomes" id="UP000789390"/>
    </source>
</evidence>
<keyword evidence="1 5" id="KW-0479">Metal-binding</keyword>
<dbReference type="Gene3D" id="4.10.1000.10">
    <property type="entry name" value="Zinc finger, CCCH-type"/>
    <property type="match status" value="2"/>
</dbReference>
<feature type="zinc finger region" description="C3H1-type" evidence="5">
    <location>
        <begin position="132"/>
        <end position="160"/>
    </location>
</feature>
<dbReference type="SUPFAM" id="SSF90229">
    <property type="entry name" value="CCCH zinc finger"/>
    <property type="match status" value="2"/>
</dbReference>
<protein>
    <recommendedName>
        <fullName evidence="7">C3H1-type domain-containing protein</fullName>
    </recommendedName>
</protein>
<dbReference type="PANTHER" id="PTHR12547">
    <property type="entry name" value="CCCH ZINC FINGER/TIS11-RELATED"/>
    <property type="match status" value="1"/>
</dbReference>
<feature type="domain" description="C3H1-type" evidence="7">
    <location>
        <begin position="132"/>
        <end position="160"/>
    </location>
</feature>
<name>A0A8J2S1L2_9CRUS</name>
<dbReference type="FunFam" id="4.10.1000.10:FF:000002">
    <property type="entry name" value="Zinc finger protein 36, C3H1 type-like 1"/>
    <property type="match status" value="1"/>
</dbReference>
<dbReference type="EMBL" id="CAKKLH010000336">
    <property type="protein sequence ID" value="CAH0113036.1"/>
    <property type="molecule type" value="Genomic_DNA"/>
</dbReference>
<dbReference type="PROSITE" id="PS50103">
    <property type="entry name" value="ZF_C3H1"/>
    <property type="match status" value="2"/>
</dbReference>
<gene>
    <name evidence="8" type="ORF">DGAL_LOCUS16838</name>
</gene>
<dbReference type="PANTHER" id="PTHR12547:SF18">
    <property type="entry name" value="PROTEIN TIS11"/>
    <property type="match status" value="1"/>
</dbReference>
<organism evidence="8 9">
    <name type="scientific">Daphnia galeata</name>
    <dbReference type="NCBI Taxonomy" id="27404"/>
    <lineage>
        <taxon>Eukaryota</taxon>
        <taxon>Metazoa</taxon>
        <taxon>Ecdysozoa</taxon>
        <taxon>Arthropoda</taxon>
        <taxon>Crustacea</taxon>
        <taxon>Branchiopoda</taxon>
        <taxon>Diplostraca</taxon>
        <taxon>Cladocera</taxon>
        <taxon>Anomopoda</taxon>
        <taxon>Daphniidae</taxon>
        <taxon>Daphnia</taxon>
    </lineage>
</organism>
<evidence type="ECO:0000256" key="1">
    <source>
        <dbReference type="ARBA" id="ARBA00022723"/>
    </source>
</evidence>
<evidence type="ECO:0000259" key="7">
    <source>
        <dbReference type="PROSITE" id="PS50103"/>
    </source>
</evidence>
<feature type="region of interest" description="Disordered" evidence="6">
    <location>
        <begin position="95"/>
        <end position="131"/>
    </location>
</feature>
<proteinExistence type="predicted"/>
<sequence>MPSTLSRSYSVPVSFVPQPTRSKDASITNMNHQIDPKAVGAHRPLSRRRSNPPGSPDSDEGSLFGADSLSSLSSLLTNQLQQHNHSTLMMQLNRGGHRKLDRSHSEPVVDRSAQLAQQQQQVNQQQQSNSSRYKTELCRPYEENGTCKYGDKCQFAHGFHELRSLIRHPKYKTELCRTFHTIGFCPYGPRCHFVHNAEEARNNSPPPPAIKNNNNQHVHRGKFTLPAVGMGGNGSTADSPSPPSSLSESPTSMSTFFSDDMFPGNPFSPMGPSSSSSGLGNASAFLFGSTDFVSPLFSSGKTNSYSSGFNNNNNNNSTNNNNNLKRSIVSTGKFIPELDSPSPVGSLASDLDSLSLGSSSSSGGASPPPSISSPMDTSRALRLPIFSRISETLNED</sequence>
<dbReference type="OrthoDB" id="410307at2759"/>
<comment type="caution">
    <text evidence="8">The sequence shown here is derived from an EMBL/GenBank/DDBJ whole genome shotgun (WGS) entry which is preliminary data.</text>
</comment>
<dbReference type="InterPro" id="IPR045877">
    <property type="entry name" value="ZFP36-like"/>
</dbReference>
<dbReference type="Proteomes" id="UP000789390">
    <property type="component" value="Unassembled WGS sequence"/>
</dbReference>
<dbReference type="InterPro" id="IPR000571">
    <property type="entry name" value="Znf_CCCH"/>
</dbReference>
<dbReference type="Pfam" id="PF00642">
    <property type="entry name" value="zf-CCCH"/>
    <property type="match status" value="2"/>
</dbReference>
<feature type="compositionally biased region" description="Low complexity" evidence="6">
    <location>
        <begin position="112"/>
        <end position="131"/>
    </location>
</feature>
<reference evidence="8" key="1">
    <citation type="submission" date="2021-11" db="EMBL/GenBank/DDBJ databases">
        <authorList>
            <person name="Schell T."/>
        </authorList>
    </citation>
    <scope>NUCLEOTIDE SEQUENCE</scope>
    <source>
        <strain evidence="8">M5</strain>
    </source>
</reference>
<evidence type="ECO:0000256" key="6">
    <source>
        <dbReference type="SAM" id="MobiDB-lite"/>
    </source>
</evidence>
<feature type="compositionally biased region" description="Low complexity" evidence="6">
    <location>
        <begin position="235"/>
        <end position="255"/>
    </location>
</feature>
<evidence type="ECO:0000256" key="2">
    <source>
        <dbReference type="ARBA" id="ARBA00022737"/>
    </source>
</evidence>
<accession>A0A8J2S1L2</accession>
<evidence type="ECO:0000256" key="3">
    <source>
        <dbReference type="ARBA" id="ARBA00022771"/>
    </source>
</evidence>
<evidence type="ECO:0000256" key="4">
    <source>
        <dbReference type="ARBA" id="ARBA00022833"/>
    </source>
</evidence>